<evidence type="ECO:0000313" key="1">
    <source>
        <dbReference type="EMBL" id="KAG0556475.1"/>
    </source>
</evidence>
<name>A0A8T0GCL9_CERPU</name>
<dbReference type="Proteomes" id="UP000822688">
    <property type="component" value="Chromosome 11"/>
</dbReference>
<proteinExistence type="predicted"/>
<protein>
    <submittedName>
        <fullName evidence="1">Uncharacterized protein</fullName>
    </submittedName>
</protein>
<gene>
    <name evidence="1" type="ORF">KC19_11G056100</name>
</gene>
<accession>A0A8T0GCL9</accession>
<sequence>MLKSVPLHTSRLFNVGVYRRCFSSYGHIATDPNHTAISSSCDLRSKFQRECI</sequence>
<keyword evidence="2" id="KW-1185">Reference proteome</keyword>
<evidence type="ECO:0000313" key="2">
    <source>
        <dbReference type="Proteomes" id="UP000822688"/>
    </source>
</evidence>
<reference evidence="1 2" key="1">
    <citation type="submission" date="2020-06" db="EMBL/GenBank/DDBJ databases">
        <title>WGS assembly of Ceratodon purpureus strain R40.</title>
        <authorList>
            <person name="Carey S.B."/>
            <person name="Jenkins J."/>
            <person name="Shu S."/>
            <person name="Lovell J.T."/>
            <person name="Sreedasyam A."/>
            <person name="Maumus F."/>
            <person name="Tiley G.P."/>
            <person name="Fernandez-Pozo N."/>
            <person name="Barry K."/>
            <person name="Chen C."/>
            <person name="Wang M."/>
            <person name="Lipzen A."/>
            <person name="Daum C."/>
            <person name="Saski C.A."/>
            <person name="Payton A.C."/>
            <person name="Mcbreen J.C."/>
            <person name="Conrad R.E."/>
            <person name="Kollar L.M."/>
            <person name="Olsson S."/>
            <person name="Huttunen S."/>
            <person name="Landis J.B."/>
            <person name="Wickett N.J."/>
            <person name="Johnson M.G."/>
            <person name="Rensing S.A."/>
            <person name="Grimwood J."/>
            <person name="Schmutz J."/>
            <person name="Mcdaniel S.F."/>
        </authorList>
    </citation>
    <scope>NUCLEOTIDE SEQUENCE [LARGE SCALE GENOMIC DNA]</scope>
    <source>
        <strain evidence="1 2">R40</strain>
    </source>
</reference>
<organism evidence="1 2">
    <name type="scientific">Ceratodon purpureus</name>
    <name type="common">Fire moss</name>
    <name type="synonym">Dicranum purpureum</name>
    <dbReference type="NCBI Taxonomy" id="3225"/>
    <lineage>
        <taxon>Eukaryota</taxon>
        <taxon>Viridiplantae</taxon>
        <taxon>Streptophyta</taxon>
        <taxon>Embryophyta</taxon>
        <taxon>Bryophyta</taxon>
        <taxon>Bryophytina</taxon>
        <taxon>Bryopsida</taxon>
        <taxon>Dicranidae</taxon>
        <taxon>Pseudoditrichales</taxon>
        <taxon>Ditrichaceae</taxon>
        <taxon>Ceratodon</taxon>
    </lineage>
</organism>
<comment type="caution">
    <text evidence="1">The sequence shown here is derived from an EMBL/GenBank/DDBJ whole genome shotgun (WGS) entry which is preliminary data.</text>
</comment>
<dbReference type="EMBL" id="CM026432">
    <property type="protein sequence ID" value="KAG0556475.1"/>
    <property type="molecule type" value="Genomic_DNA"/>
</dbReference>
<dbReference type="AlphaFoldDB" id="A0A8T0GCL9"/>